<feature type="transmembrane region" description="Helical" evidence="2">
    <location>
        <begin position="12"/>
        <end position="32"/>
    </location>
</feature>
<evidence type="ECO:0000259" key="3">
    <source>
        <dbReference type="Pfam" id="PF16448"/>
    </source>
</evidence>
<dbReference type="Pfam" id="PF16448">
    <property type="entry name" value="LapD_MoxY_N"/>
    <property type="match status" value="1"/>
</dbReference>
<keyword evidence="2" id="KW-1133">Transmembrane helix</keyword>
<dbReference type="RefSeq" id="WP_069947233.1">
    <property type="nucleotide sequence ID" value="NZ_CP014143.1"/>
</dbReference>
<gene>
    <name evidence="4" type="ORF">AUP74_01758</name>
</gene>
<dbReference type="PATRIC" id="fig|1769779.3.peg.1759"/>
<evidence type="ECO:0000313" key="5">
    <source>
        <dbReference type="Proteomes" id="UP000095672"/>
    </source>
</evidence>
<name>A0A1C9W7Q6_9GAMM</name>
<dbReference type="Proteomes" id="UP000095672">
    <property type="component" value="Chromosome"/>
</dbReference>
<evidence type="ECO:0000256" key="1">
    <source>
        <dbReference type="SAM" id="MobiDB-lite"/>
    </source>
</evidence>
<evidence type="ECO:0000313" key="4">
    <source>
        <dbReference type="EMBL" id="AOS97189.1"/>
    </source>
</evidence>
<organism evidence="4 5">
    <name type="scientific">Microbulbifer aggregans</name>
    <dbReference type="NCBI Taxonomy" id="1769779"/>
    <lineage>
        <taxon>Bacteria</taxon>
        <taxon>Pseudomonadati</taxon>
        <taxon>Pseudomonadota</taxon>
        <taxon>Gammaproteobacteria</taxon>
        <taxon>Cellvibrionales</taxon>
        <taxon>Microbulbiferaceae</taxon>
        <taxon>Microbulbifer</taxon>
    </lineage>
</organism>
<keyword evidence="5" id="KW-1185">Reference proteome</keyword>
<dbReference type="InterPro" id="IPR032244">
    <property type="entry name" value="LapD_MoxY_N"/>
</dbReference>
<evidence type="ECO:0000256" key="2">
    <source>
        <dbReference type="SAM" id="Phobius"/>
    </source>
</evidence>
<dbReference type="InterPro" id="IPR042461">
    <property type="entry name" value="LapD_MoxY_peri_C"/>
</dbReference>
<dbReference type="Gene3D" id="3.30.110.200">
    <property type="match status" value="1"/>
</dbReference>
<feature type="domain" description="LapD/MoxY periplasmic" evidence="3">
    <location>
        <begin position="31"/>
        <end position="153"/>
    </location>
</feature>
<dbReference type="AlphaFoldDB" id="A0A1C9W7Q6"/>
<dbReference type="Gene3D" id="6.20.270.20">
    <property type="entry name" value="LapD/MoxY periplasmic domain"/>
    <property type="match status" value="1"/>
</dbReference>
<keyword evidence="2" id="KW-0812">Transmembrane</keyword>
<feature type="compositionally biased region" description="Low complexity" evidence="1">
    <location>
        <begin position="372"/>
        <end position="384"/>
    </location>
</feature>
<dbReference type="STRING" id="1769779.AUP74_01758"/>
<dbReference type="OrthoDB" id="5894408at2"/>
<proteinExistence type="predicted"/>
<accession>A0A1C9W7Q6</accession>
<dbReference type="KEGG" id="micc:AUP74_01758"/>
<dbReference type="EMBL" id="CP014143">
    <property type="protein sequence ID" value="AOS97189.1"/>
    <property type="molecule type" value="Genomic_DNA"/>
</dbReference>
<protein>
    <recommendedName>
        <fullName evidence="3">LapD/MoxY periplasmic domain-containing protein</fullName>
    </recommendedName>
</protein>
<keyword evidence="2" id="KW-0472">Membrane</keyword>
<sequence length="409" mass="44640">MDRPNTPPGLRTLHSLPLALVLVLALGGGLWLSMATTRDYLQTELQGTARDSANTLALALRPYVIEDDTLSLETTITALVQGGHYRAISVRALDNTILTERHSPTLQTPVPAWFTEWIDLKPPAAAATIDQGWQALAFVEAQIHTAPAQQQLWRLAKGYAGLFVASMALALLTAWRRSNQQPQTKPAATTALPPMGNRREFEEQLCKRERWGARSGEEYWLLVDTDGGSGPSWNQNSNSLAGSALPELLRAHLESWSPGVQLYHLGGQEYAIYMPHSYRTAACGLAGWLCAAIGAIQPESSAGDPVPPRAEGRGLRVMVMPLSGSITRRAALERLKWAFAQMRLLGPFQWCVYGECIGKPNPPVLEIQVQRPAGKPATPAKATGSMQASRNGRLQEHKAQNRLQPEPTA</sequence>
<reference evidence="5" key="1">
    <citation type="submission" date="2016-01" db="EMBL/GenBank/DDBJ databases">
        <title>Complete genome sequence of Microbulbifer sp. CCB-MM1, a halophile isolated from Matang Mangrove Forest, Perak.</title>
        <authorList>
            <person name="Moh T.H."/>
            <person name="Dinesh B."/>
            <person name="Lau N.-S."/>
            <person name="Go F."/>
            <person name="Alexander Chong S.-C."/>
        </authorList>
    </citation>
    <scope>NUCLEOTIDE SEQUENCE [LARGE SCALE GENOMIC DNA]</scope>
    <source>
        <strain evidence="5">CCB-MM1</strain>
    </source>
</reference>
<feature type="region of interest" description="Disordered" evidence="1">
    <location>
        <begin position="371"/>
        <end position="409"/>
    </location>
</feature>